<reference evidence="1" key="1">
    <citation type="submission" date="2017-01" db="EMBL/GenBank/DDBJ databases">
        <authorList>
            <person name="Assis F.L."/>
            <person name="Abrahao J.S."/>
            <person name="Silva L."/>
            <person name="Khalil J.B."/>
            <person name="Rodrigues R."/>
            <person name="Silva L.S."/>
            <person name="Arantes T."/>
            <person name="Boratto P."/>
            <person name="Andrade M."/>
            <person name="Kroon E.G."/>
            <person name="Ribeiro B."/>
            <person name="Bergier I."/>
            <person name="Seligmann H."/>
            <person name="Ghigo E."/>
            <person name="Colson P."/>
            <person name="Levasseur A."/>
            <person name="Raoult D."/>
            <person name="Scola B.L."/>
        </authorList>
    </citation>
    <scope>NUCLEOTIDE SEQUENCE</scope>
    <source>
        <strain evidence="1">Soda lake</strain>
    </source>
</reference>
<name>A0A6N1NS87_9VIRU</name>
<protein>
    <submittedName>
        <fullName evidence="1">Putative orfan</fullName>
    </submittedName>
</protein>
<reference evidence="1" key="2">
    <citation type="journal article" date="2018" name="Nat. Commun.">
        <title>Tailed giant Tupanvirus possesses the most complete translational apparatus of the known virosphere.</title>
        <authorList>
            <person name="Abrahao J."/>
            <person name="Silva L."/>
            <person name="Silva L.S."/>
            <person name="Khalil J.Y.B."/>
            <person name="Rodrigues R."/>
            <person name="Arantes T."/>
            <person name="Assis F."/>
            <person name="Boratto P."/>
            <person name="Andrade M."/>
            <person name="Kroon E.G."/>
            <person name="Ribeiro B."/>
            <person name="Bergier I."/>
            <person name="Seligmann H."/>
            <person name="Ghigo E."/>
            <person name="Colson P."/>
            <person name="Levasseur A."/>
            <person name="Kroemer G."/>
            <person name="Raoult D."/>
            <person name="La Scola B."/>
        </authorList>
    </citation>
    <scope>NUCLEOTIDE SEQUENCE [LARGE SCALE GENOMIC DNA]</scope>
    <source>
        <strain evidence="1">Soda lake</strain>
    </source>
</reference>
<dbReference type="EMBL" id="KY523104">
    <property type="protein sequence ID" value="QKU35367.1"/>
    <property type="molecule type" value="Genomic_DNA"/>
</dbReference>
<dbReference type="KEGG" id="vg:80518792"/>
<dbReference type="RefSeq" id="YP_010782028.1">
    <property type="nucleotide sequence ID" value="NC_075039.1"/>
</dbReference>
<evidence type="ECO:0000313" key="1">
    <source>
        <dbReference type="EMBL" id="QKU35367.1"/>
    </source>
</evidence>
<accession>A0A6N1NS87</accession>
<organism evidence="1">
    <name type="scientific">Tupanvirus soda lake</name>
    <dbReference type="NCBI Taxonomy" id="2126985"/>
    <lineage>
        <taxon>Viruses</taxon>
        <taxon>Varidnaviria</taxon>
        <taxon>Bamfordvirae</taxon>
        <taxon>Nucleocytoviricota</taxon>
        <taxon>Megaviricetes</taxon>
        <taxon>Imitervirales</taxon>
        <taxon>Mimiviridae</taxon>
        <taxon>Megamimivirinae</taxon>
        <taxon>Tupanvirus</taxon>
        <taxon>Tupanvirus salinum</taxon>
    </lineage>
</organism>
<proteinExistence type="predicted"/>
<sequence>MYLIVIFSPANKNPYKATNIIDNILTSVYIRVVPYFFTNDMYTKKIIKLATSDKYTYINSFSFSLIYILTNIGGSADNNAAINTVKQLSITR</sequence>
<dbReference type="GeneID" id="80518792"/>